<evidence type="ECO:0000256" key="4">
    <source>
        <dbReference type="ARBA" id="ARBA00022679"/>
    </source>
</evidence>
<gene>
    <name evidence="9" type="ORF">A1507_14215</name>
</gene>
<dbReference type="SMART" id="SM00387">
    <property type="entry name" value="HATPase_c"/>
    <property type="match status" value="1"/>
</dbReference>
<evidence type="ECO:0000313" key="9">
    <source>
        <dbReference type="EMBL" id="OAI15353.1"/>
    </source>
</evidence>
<dbReference type="InterPro" id="IPR003661">
    <property type="entry name" value="HisK_dim/P_dom"/>
</dbReference>
<dbReference type="PANTHER" id="PTHR43711">
    <property type="entry name" value="TWO-COMPONENT HISTIDINE KINASE"/>
    <property type="match status" value="1"/>
</dbReference>
<evidence type="ECO:0000256" key="6">
    <source>
        <dbReference type="ARBA" id="ARBA00023012"/>
    </source>
</evidence>
<dbReference type="InterPro" id="IPR003594">
    <property type="entry name" value="HATPase_dom"/>
</dbReference>
<dbReference type="Gene3D" id="3.30.450.20">
    <property type="entry name" value="PAS domain"/>
    <property type="match status" value="1"/>
</dbReference>
<name>A0A177ND39_9GAMM</name>
<dbReference type="PANTHER" id="PTHR43711:SF26">
    <property type="entry name" value="SENSOR HISTIDINE KINASE RCSC"/>
    <property type="match status" value="1"/>
</dbReference>
<dbReference type="PIRSF" id="PIRSF037347">
    <property type="entry name" value="STHK_CHASE2_PAS_prd"/>
    <property type="match status" value="1"/>
</dbReference>
<evidence type="ECO:0000313" key="10">
    <source>
        <dbReference type="Proteomes" id="UP000077857"/>
    </source>
</evidence>
<dbReference type="SUPFAM" id="SSF47384">
    <property type="entry name" value="Homodimeric domain of signal transducing histidine kinase"/>
    <property type="match status" value="1"/>
</dbReference>
<dbReference type="Pfam" id="PF02518">
    <property type="entry name" value="HATPase_c"/>
    <property type="match status" value="1"/>
</dbReference>
<dbReference type="Pfam" id="PF00512">
    <property type="entry name" value="HisKA"/>
    <property type="match status" value="1"/>
</dbReference>
<dbReference type="SUPFAM" id="SSF55874">
    <property type="entry name" value="ATPase domain of HSP90 chaperone/DNA topoisomerase II/histidine kinase"/>
    <property type="match status" value="1"/>
</dbReference>
<keyword evidence="6" id="KW-0902">Two-component regulatory system</keyword>
<dbReference type="InterPro" id="IPR005467">
    <property type="entry name" value="His_kinase_dom"/>
</dbReference>
<dbReference type="PROSITE" id="PS50109">
    <property type="entry name" value="HIS_KIN"/>
    <property type="match status" value="1"/>
</dbReference>
<dbReference type="InterPro" id="IPR017181">
    <property type="entry name" value="Sig_transdc_His_kin_CHASE2"/>
</dbReference>
<dbReference type="PRINTS" id="PR00344">
    <property type="entry name" value="BCTRLSENSOR"/>
</dbReference>
<dbReference type="CDD" id="cd00082">
    <property type="entry name" value="HisKA"/>
    <property type="match status" value="1"/>
</dbReference>
<dbReference type="CDD" id="cd16922">
    <property type="entry name" value="HATPase_EvgS-ArcB-TorS-like"/>
    <property type="match status" value="1"/>
</dbReference>
<feature type="transmembrane region" description="Helical" evidence="7">
    <location>
        <begin position="319"/>
        <end position="338"/>
    </location>
</feature>
<dbReference type="SMART" id="SM00388">
    <property type="entry name" value="HisKA"/>
    <property type="match status" value="1"/>
</dbReference>
<comment type="caution">
    <text evidence="9">The sequence shown here is derived from an EMBL/GenBank/DDBJ whole genome shotgun (WGS) entry which is preliminary data.</text>
</comment>
<comment type="catalytic activity">
    <reaction evidence="1">
        <text>ATP + protein L-histidine = ADP + protein N-phospho-L-histidine.</text>
        <dbReference type="EC" id="2.7.13.3"/>
    </reaction>
</comment>
<dbReference type="RefSeq" id="WP_064040832.1">
    <property type="nucleotide sequence ID" value="NZ_LUUJ01000082.1"/>
</dbReference>
<dbReference type="InterPro" id="IPR036097">
    <property type="entry name" value="HisK_dim/P_sf"/>
</dbReference>
<dbReference type="GO" id="GO:0000155">
    <property type="term" value="F:phosphorelay sensor kinase activity"/>
    <property type="evidence" value="ECO:0007669"/>
    <property type="project" value="InterPro"/>
</dbReference>
<dbReference type="EMBL" id="LUUJ01000082">
    <property type="protein sequence ID" value="OAI15353.1"/>
    <property type="molecule type" value="Genomic_DNA"/>
</dbReference>
<keyword evidence="4" id="KW-0808">Transferase</keyword>
<evidence type="ECO:0000256" key="5">
    <source>
        <dbReference type="ARBA" id="ARBA00022777"/>
    </source>
</evidence>
<keyword evidence="5" id="KW-0418">Kinase</keyword>
<dbReference type="AlphaFoldDB" id="A0A177ND39"/>
<dbReference type="Gene3D" id="3.30.565.10">
    <property type="entry name" value="Histidine kinase-like ATPase, C-terminal domain"/>
    <property type="match status" value="1"/>
</dbReference>
<evidence type="ECO:0000256" key="1">
    <source>
        <dbReference type="ARBA" id="ARBA00000085"/>
    </source>
</evidence>
<feature type="domain" description="Histidine kinase" evidence="8">
    <location>
        <begin position="534"/>
        <end position="755"/>
    </location>
</feature>
<keyword evidence="7" id="KW-0472">Membrane</keyword>
<accession>A0A177ND39</accession>
<dbReference type="Proteomes" id="UP000077857">
    <property type="component" value="Unassembled WGS sequence"/>
</dbReference>
<evidence type="ECO:0000256" key="2">
    <source>
        <dbReference type="ARBA" id="ARBA00012438"/>
    </source>
</evidence>
<dbReference type="InterPro" id="IPR007890">
    <property type="entry name" value="CHASE2"/>
</dbReference>
<dbReference type="OrthoDB" id="9806704at2"/>
<dbReference type="Pfam" id="PF05226">
    <property type="entry name" value="CHASE2"/>
    <property type="match status" value="1"/>
</dbReference>
<keyword evidence="7" id="KW-1133">Transmembrane helix</keyword>
<keyword evidence="7" id="KW-0812">Transmembrane</keyword>
<feature type="transmembrane region" description="Helical" evidence="7">
    <location>
        <begin position="294"/>
        <end position="312"/>
    </location>
</feature>
<reference evidence="9 10" key="1">
    <citation type="submission" date="2016-03" db="EMBL/GenBank/DDBJ databases">
        <authorList>
            <person name="Ploux O."/>
        </authorList>
    </citation>
    <scope>NUCLEOTIDE SEQUENCE [LARGE SCALE GENOMIC DNA]</scope>
    <source>
        <strain evidence="9 10">R-45378</strain>
    </source>
</reference>
<dbReference type="SMART" id="SM01080">
    <property type="entry name" value="CHASE2"/>
    <property type="match status" value="1"/>
</dbReference>
<dbReference type="InterPro" id="IPR004358">
    <property type="entry name" value="Sig_transdc_His_kin-like_C"/>
</dbReference>
<organism evidence="9 10">
    <name type="scientific">Methylomonas koyamae</name>
    <dbReference type="NCBI Taxonomy" id="702114"/>
    <lineage>
        <taxon>Bacteria</taxon>
        <taxon>Pseudomonadati</taxon>
        <taxon>Pseudomonadota</taxon>
        <taxon>Gammaproteobacteria</taxon>
        <taxon>Methylococcales</taxon>
        <taxon>Methylococcaceae</taxon>
        <taxon>Methylomonas</taxon>
    </lineage>
</organism>
<dbReference type="SUPFAM" id="SSF55785">
    <property type="entry name" value="PYP-like sensor domain (PAS domain)"/>
    <property type="match status" value="1"/>
</dbReference>
<evidence type="ECO:0000256" key="7">
    <source>
        <dbReference type="SAM" id="Phobius"/>
    </source>
</evidence>
<dbReference type="InterPro" id="IPR036890">
    <property type="entry name" value="HATPase_C_sf"/>
</dbReference>
<protein>
    <recommendedName>
        <fullName evidence="2">histidine kinase</fullName>
        <ecNumber evidence="2">2.7.13.3</ecNumber>
    </recommendedName>
</protein>
<proteinExistence type="predicted"/>
<keyword evidence="3" id="KW-0597">Phosphoprotein</keyword>
<dbReference type="EC" id="2.7.13.3" evidence="2"/>
<evidence type="ECO:0000259" key="8">
    <source>
        <dbReference type="PROSITE" id="PS50109"/>
    </source>
</evidence>
<dbReference type="Gene3D" id="1.10.287.130">
    <property type="match status" value="1"/>
</dbReference>
<evidence type="ECO:0000256" key="3">
    <source>
        <dbReference type="ARBA" id="ARBA00022553"/>
    </source>
</evidence>
<dbReference type="InterPro" id="IPR050736">
    <property type="entry name" value="Sensor_HK_Regulatory"/>
</dbReference>
<sequence>MAKKRRFEKPLLISILALSTVLLTVSDALWRVDRWIYDLQLPLLASPASPEIIIIEVDQKSLADFGRWPWPRDIHARLLEFLARSKPRAIALDFIFSEADKSHPEADARLAQALTLARPVVLPVVVEYNGQTLVETLPLPDYAKHAALGHANVDLDKDGISRSILLQAGLGDRLWPAMPLTIYAQQHPEFLQALPGLRTETPRDSLHGDFRVWLPFFDPSSDFARLSYSEVLSGKVPARVFDGKYVLVGLTASGLERELPAPLAVGGRPMTGVEFIAAGLDGLLKQTLWQPLPGIWQFWVSLAIAGCSVWLSTRFSPRWLPPAILALSVAILCGSWLLLRLSHYWFAPSVALCVLWFSYPLRSWRHFEKLIQSLFAERKRAFVTLNAIADGVITTTPDGVIDYMNAAAIDIVGHRPPSSSSLNIDRIFTLEIRDKPFAIADLIRQSIAENAPLKYSHCRLTVSGQHQITANLGIAPLLAGKGVASGAVISINDIGERMLMAKMLLQKTEEQAVMRELINRAEQMSLAKSQFLSQMSHELRTPLNAVIGFAQLLQMDDPEHPLDPYHLDSVQEILKAGQHLLGLINELLDLAKIESGKIAMNIQSVALADLIGDCTALISPLARSKGLNLAVQNPLDPDVLLQVDPKRAKQILLNFLSNAVKYNSPQGRIDLHAQLSGGDRVRISITDTGQGVAEQEQKLLFQSFQRLGAESSEIEGTGIGLAITKQLAELMDGGVGVSSTPGVGSTFWVEFPLANEPAVLTHPVIDPAP</sequence>
<dbReference type="InterPro" id="IPR035965">
    <property type="entry name" value="PAS-like_dom_sf"/>
</dbReference>